<feature type="transmembrane region" description="Helical" evidence="13">
    <location>
        <begin position="377"/>
        <end position="396"/>
    </location>
</feature>
<comment type="similarity">
    <text evidence="3">Belongs to the major facilitator superfamily. TCR/Tet family.</text>
</comment>
<comment type="subcellular location">
    <subcellularLocation>
        <location evidence="2">Cell membrane</location>
        <topology evidence="2">Multi-pass membrane protein</topology>
    </subcellularLocation>
</comment>
<feature type="transmembrane region" description="Helical" evidence="13">
    <location>
        <begin position="137"/>
        <end position="159"/>
    </location>
</feature>
<feature type="transmembrane region" description="Helical" evidence="13">
    <location>
        <begin position="219"/>
        <end position="239"/>
    </location>
</feature>
<sequence>MTTLGYDRTTGIRLGALFGPAVFGVTAAGIALPTVIADLKIDPGAASWILTVHALALGIGTVLAGRIADSRGVRTSLFLGGVLLAAGAGLCLAAPGLPLLLTGRFLLAAGSGAMSASALAMVAGAPAEQRPRLLARFGGAMAVFIASATVVGGLVAQVISWRVTLILPALSLFAVPWCLGLATAPGSRRRIDPFGAVALGVTSAALLLLIQAAGLDLSMPLVGGLAATLMVAVGALAWSTKRPGAFVSVSLLRRPGYLRAIAIGMGVYGGLFAAMAAVPELLANAHNWTVVAIGVSLLPGAILGALLSRAAGPPTVVWITGMFALSLLLVAVLSGPASALVVAASMGGVAFAVTQVVVTGAVSAVLPVSERGTGLGIVNLGFFVGGAVGTAVYAALAGPLGAVWALGVVTVFPVSSAVAAGIGRARS</sequence>
<keyword evidence="4" id="KW-0050">Antiport</keyword>
<organism evidence="15 16">
    <name type="scientific">Stackebrandtia endophytica</name>
    <dbReference type="NCBI Taxonomy" id="1496996"/>
    <lineage>
        <taxon>Bacteria</taxon>
        <taxon>Bacillati</taxon>
        <taxon>Actinomycetota</taxon>
        <taxon>Actinomycetes</taxon>
        <taxon>Glycomycetales</taxon>
        <taxon>Glycomycetaceae</taxon>
        <taxon>Stackebrandtia</taxon>
    </lineage>
</organism>
<feature type="domain" description="Major facilitator superfamily (MFS) profile" evidence="14">
    <location>
        <begin position="1"/>
        <end position="427"/>
    </location>
</feature>
<keyword evidence="16" id="KW-1185">Reference proteome</keyword>
<evidence type="ECO:0000256" key="10">
    <source>
        <dbReference type="ARBA" id="ARBA00023136"/>
    </source>
</evidence>
<evidence type="ECO:0000256" key="7">
    <source>
        <dbReference type="ARBA" id="ARBA00022781"/>
    </source>
</evidence>
<dbReference type="PANTHER" id="PTHR23501">
    <property type="entry name" value="MAJOR FACILITATOR SUPERFAMILY"/>
    <property type="match status" value="1"/>
</dbReference>
<feature type="transmembrane region" description="Helical" evidence="13">
    <location>
        <begin position="105"/>
        <end position="125"/>
    </location>
</feature>
<evidence type="ECO:0000256" key="3">
    <source>
        <dbReference type="ARBA" id="ARBA00007520"/>
    </source>
</evidence>
<name>A0A543ARV6_9ACTN</name>
<feature type="transmembrane region" description="Helical" evidence="13">
    <location>
        <begin position="12"/>
        <end position="33"/>
    </location>
</feature>
<protein>
    <recommendedName>
        <fullName evidence="12">Tetracycline resistance protein</fullName>
    </recommendedName>
</protein>
<feature type="transmembrane region" description="Helical" evidence="13">
    <location>
        <begin position="194"/>
        <end position="213"/>
    </location>
</feature>
<dbReference type="InterPro" id="IPR036259">
    <property type="entry name" value="MFS_trans_sf"/>
</dbReference>
<keyword evidence="11" id="KW-0046">Antibiotic resistance</keyword>
<reference evidence="15 16" key="1">
    <citation type="submission" date="2019-06" db="EMBL/GenBank/DDBJ databases">
        <title>Sequencing the genomes of 1000 actinobacteria strains.</title>
        <authorList>
            <person name="Klenk H.-P."/>
        </authorList>
    </citation>
    <scope>NUCLEOTIDE SEQUENCE [LARGE SCALE GENOMIC DNA]</scope>
    <source>
        <strain evidence="15 16">DSM 45928</strain>
    </source>
</reference>
<dbReference type="InParanoid" id="A0A543ARV6"/>
<keyword evidence="9" id="KW-0406">Ion transport</keyword>
<dbReference type="AlphaFoldDB" id="A0A543ARV6"/>
<evidence type="ECO:0000256" key="12">
    <source>
        <dbReference type="ARBA" id="ARBA00040630"/>
    </source>
</evidence>
<dbReference type="PRINTS" id="PR01036">
    <property type="entry name" value="TCRTETB"/>
</dbReference>
<accession>A0A543ARV6</accession>
<evidence type="ECO:0000256" key="4">
    <source>
        <dbReference type="ARBA" id="ARBA00022449"/>
    </source>
</evidence>
<dbReference type="PROSITE" id="PS50850">
    <property type="entry name" value="MFS"/>
    <property type="match status" value="1"/>
</dbReference>
<dbReference type="GO" id="GO:0046677">
    <property type="term" value="P:response to antibiotic"/>
    <property type="evidence" value="ECO:0007669"/>
    <property type="project" value="UniProtKB-KW"/>
</dbReference>
<dbReference type="RefSeq" id="WP_142034964.1">
    <property type="nucleotide sequence ID" value="NZ_JBHTGS010000001.1"/>
</dbReference>
<dbReference type="InterPro" id="IPR011701">
    <property type="entry name" value="MFS"/>
</dbReference>
<keyword evidence="4" id="KW-0813">Transport</keyword>
<dbReference type="SUPFAM" id="SSF103473">
    <property type="entry name" value="MFS general substrate transporter"/>
    <property type="match status" value="1"/>
</dbReference>
<feature type="transmembrane region" description="Helical" evidence="13">
    <location>
        <begin position="260"/>
        <end position="282"/>
    </location>
</feature>
<keyword evidence="8 13" id="KW-1133">Transmembrane helix</keyword>
<feature type="transmembrane region" description="Helical" evidence="13">
    <location>
        <begin position="288"/>
        <end position="308"/>
    </location>
</feature>
<feature type="transmembrane region" description="Helical" evidence="13">
    <location>
        <begin position="45"/>
        <end position="65"/>
    </location>
</feature>
<evidence type="ECO:0000256" key="6">
    <source>
        <dbReference type="ARBA" id="ARBA00022692"/>
    </source>
</evidence>
<evidence type="ECO:0000256" key="8">
    <source>
        <dbReference type="ARBA" id="ARBA00022989"/>
    </source>
</evidence>
<dbReference type="GO" id="GO:0015297">
    <property type="term" value="F:antiporter activity"/>
    <property type="evidence" value="ECO:0007669"/>
    <property type="project" value="UniProtKB-KW"/>
</dbReference>
<dbReference type="Proteomes" id="UP000317043">
    <property type="component" value="Unassembled WGS sequence"/>
</dbReference>
<evidence type="ECO:0000256" key="2">
    <source>
        <dbReference type="ARBA" id="ARBA00004651"/>
    </source>
</evidence>
<proteinExistence type="inferred from homology"/>
<dbReference type="EMBL" id="VFOW01000001">
    <property type="protein sequence ID" value="TQL75245.1"/>
    <property type="molecule type" value="Genomic_DNA"/>
</dbReference>
<feature type="transmembrane region" description="Helical" evidence="13">
    <location>
        <begin position="77"/>
        <end position="99"/>
    </location>
</feature>
<dbReference type="Pfam" id="PF07690">
    <property type="entry name" value="MFS_1"/>
    <property type="match status" value="1"/>
</dbReference>
<feature type="transmembrane region" description="Helical" evidence="13">
    <location>
        <begin position="315"/>
        <end position="333"/>
    </location>
</feature>
<dbReference type="InterPro" id="IPR020846">
    <property type="entry name" value="MFS_dom"/>
</dbReference>
<evidence type="ECO:0000313" key="15">
    <source>
        <dbReference type="EMBL" id="TQL75245.1"/>
    </source>
</evidence>
<keyword evidence="6 13" id="KW-0812">Transmembrane</keyword>
<dbReference type="GO" id="GO:1902600">
    <property type="term" value="P:proton transmembrane transport"/>
    <property type="evidence" value="ECO:0007669"/>
    <property type="project" value="UniProtKB-KW"/>
</dbReference>
<evidence type="ECO:0000256" key="11">
    <source>
        <dbReference type="ARBA" id="ARBA00023251"/>
    </source>
</evidence>
<feature type="transmembrane region" description="Helical" evidence="13">
    <location>
        <begin position="339"/>
        <end position="365"/>
    </location>
</feature>
<keyword evidence="10 13" id="KW-0472">Membrane</keyword>
<evidence type="ECO:0000259" key="14">
    <source>
        <dbReference type="PROSITE" id="PS50850"/>
    </source>
</evidence>
<comment type="function">
    <text evidence="1">Resistance to tetracycline by an active tetracycline efflux. This is an energy-dependent process that decreases the accumulation of the antibiotic in whole cells. This protein functions as a metal-tetracycline/H(+) antiporter.</text>
</comment>
<feature type="transmembrane region" description="Helical" evidence="13">
    <location>
        <begin position="165"/>
        <end position="182"/>
    </location>
</feature>
<comment type="caution">
    <text evidence="15">The sequence shown here is derived from an EMBL/GenBank/DDBJ whole genome shotgun (WGS) entry which is preliminary data.</text>
</comment>
<evidence type="ECO:0000256" key="13">
    <source>
        <dbReference type="SAM" id="Phobius"/>
    </source>
</evidence>
<dbReference type="GO" id="GO:0005886">
    <property type="term" value="C:plasma membrane"/>
    <property type="evidence" value="ECO:0007669"/>
    <property type="project" value="UniProtKB-SubCell"/>
</dbReference>
<gene>
    <name evidence="15" type="ORF">FB566_0742</name>
</gene>
<dbReference type="Gene3D" id="1.20.1250.20">
    <property type="entry name" value="MFS general substrate transporter like domains"/>
    <property type="match status" value="1"/>
</dbReference>
<evidence type="ECO:0000256" key="9">
    <source>
        <dbReference type="ARBA" id="ARBA00023065"/>
    </source>
</evidence>
<evidence type="ECO:0000256" key="5">
    <source>
        <dbReference type="ARBA" id="ARBA00022475"/>
    </source>
</evidence>
<dbReference type="OrthoDB" id="3538392at2"/>
<evidence type="ECO:0000256" key="1">
    <source>
        <dbReference type="ARBA" id="ARBA00003279"/>
    </source>
</evidence>
<keyword evidence="7" id="KW-0375">Hydrogen ion transport</keyword>
<keyword evidence="5" id="KW-1003">Cell membrane</keyword>
<dbReference type="PANTHER" id="PTHR23501:SF188">
    <property type="entry name" value="TETRACYCLINE RESISTANCE PROTEIN"/>
    <property type="match status" value="1"/>
</dbReference>
<evidence type="ECO:0000313" key="16">
    <source>
        <dbReference type="Proteomes" id="UP000317043"/>
    </source>
</evidence>
<feature type="transmembrane region" description="Helical" evidence="13">
    <location>
        <begin position="402"/>
        <end position="422"/>
    </location>
</feature>